<accession>A0A5J4QMJ5</accession>
<name>A0A5J4QMJ5_9EUKA</name>
<comment type="caution">
    <text evidence="1">The sequence shown here is derived from an EMBL/GenBank/DDBJ whole genome shotgun (WGS) entry which is preliminary data.</text>
</comment>
<dbReference type="OrthoDB" id="6770078at2759"/>
<evidence type="ECO:0000313" key="2">
    <source>
        <dbReference type="Proteomes" id="UP000324800"/>
    </source>
</evidence>
<feature type="non-terminal residue" evidence="1">
    <location>
        <position position="217"/>
    </location>
</feature>
<sequence>FDVAPLLSYRSREAESGVPRSSLQRLANEFGFHSYRDNPIEQLSAQDKLNRHAFQLLILEKSLRIPDFFFKIWFYDECLFELGGQPKVKNMYYSSRKNPSFHFDKPHKQKGKMIWVTVSGAGLICPFFYDNSVNTLSYQQLLSDKFLPELNARHRNASQFFYQQDGAPAHYALDNREILDQIFLRRQIGRERPIKWPARSPDLSPLDFWLWGILRDQ</sequence>
<feature type="non-terminal residue" evidence="1">
    <location>
        <position position="1"/>
    </location>
</feature>
<gene>
    <name evidence="1" type="ORF">EZS28_054419</name>
</gene>
<dbReference type="Proteomes" id="UP000324800">
    <property type="component" value="Unassembled WGS sequence"/>
</dbReference>
<dbReference type="EMBL" id="SNRW01044890">
    <property type="protein sequence ID" value="KAA6322565.1"/>
    <property type="molecule type" value="Genomic_DNA"/>
</dbReference>
<dbReference type="AlphaFoldDB" id="A0A5J4QMJ5"/>
<reference evidence="1 2" key="1">
    <citation type="submission" date="2019-03" db="EMBL/GenBank/DDBJ databases">
        <title>Single cell metagenomics reveals metabolic interactions within the superorganism composed of flagellate Streblomastix strix and complex community of Bacteroidetes bacteria on its surface.</title>
        <authorList>
            <person name="Treitli S.C."/>
            <person name="Kolisko M."/>
            <person name="Husnik F."/>
            <person name="Keeling P."/>
            <person name="Hampl V."/>
        </authorList>
    </citation>
    <scope>NUCLEOTIDE SEQUENCE [LARGE SCALE GENOMIC DNA]</scope>
    <source>
        <strain evidence="1">ST1C</strain>
    </source>
</reference>
<protein>
    <submittedName>
        <fullName evidence="1">Putative transposable element tc3 transposase</fullName>
    </submittedName>
</protein>
<dbReference type="InterPro" id="IPR036397">
    <property type="entry name" value="RNaseH_sf"/>
</dbReference>
<evidence type="ECO:0000313" key="1">
    <source>
        <dbReference type="EMBL" id="KAA6322565.1"/>
    </source>
</evidence>
<organism evidence="1 2">
    <name type="scientific">Streblomastix strix</name>
    <dbReference type="NCBI Taxonomy" id="222440"/>
    <lineage>
        <taxon>Eukaryota</taxon>
        <taxon>Metamonada</taxon>
        <taxon>Preaxostyla</taxon>
        <taxon>Oxymonadida</taxon>
        <taxon>Streblomastigidae</taxon>
        <taxon>Streblomastix</taxon>
    </lineage>
</organism>
<dbReference type="PANTHER" id="PTHR47326">
    <property type="entry name" value="TRANSPOSABLE ELEMENT TC3 TRANSPOSASE-LIKE PROTEIN"/>
    <property type="match status" value="1"/>
</dbReference>
<proteinExistence type="predicted"/>
<dbReference type="GO" id="GO:0003676">
    <property type="term" value="F:nucleic acid binding"/>
    <property type="evidence" value="ECO:0007669"/>
    <property type="project" value="InterPro"/>
</dbReference>
<dbReference type="PANTHER" id="PTHR47326:SF1">
    <property type="entry name" value="HTH PSQ-TYPE DOMAIN-CONTAINING PROTEIN"/>
    <property type="match status" value="1"/>
</dbReference>
<dbReference type="Gene3D" id="3.30.420.10">
    <property type="entry name" value="Ribonuclease H-like superfamily/Ribonuclease H"/>
    <property type="match status" value="1"/>
</dbReference>